<organism evidence="1 2">
    <name type="scientific">Caenorhabditis tropicalis</name>
    <dbReference type="NCBI Taxonomy" id="1561998"/>
    <lineage>
        <taxon>Eukaryota</taxon>
        <taxon>Metazoa</taxon>
        <taxon>Ecdysozoa</taxon>
        <taxon>Nematoda</taxon>
        <taxon>Chromadorea</taxon>
        <taxon>Rhabditida</taxon>
        <taxon>Rhabditina</taxon>
        <taxon>Rhabditomorpha</taxon>
        <taxon>Rhabditoidea</taxon>
        <taxon>Rhabditidae</taxon>
        <taxon>Peloderinae</taxon>
        <taxon>Caenorhabditis</taxon>
    </lineage>
</organism>
<keyword evidence="1" id="KW-1185">Reference proteome</keyword>
<sequence length="186" mass="21706">MIGDFLLESDRINTERFRLFNGLEEKRDEFLNTEDRDAAGFWLKHANPHYLKSFTVYMDDAECSLASSGENLRYAETVHILRKSDIDDRILNQLTALDIELESSRITFKGINHLIKKWIDQNVPLGSRFVYYNDNMENFSLDKLILNNHLPVESSNNKAIFLLASNKVLHVWVDNSSVYVECMKRK</sequence>
<dbReference type="AlphaFoldDB" id="A0A1I7V0C3"/>
<dbReference type="Proteomes" id="UP000095282">
    <property type="component" value="Unplaced"/>
</dbReference>
<evidence type="ECO:0000313" key="2">
    <source>
        <dbReference type="WBParaSite" id="Csp11.Scaffold630.g21132.t1"/>
    </source>
</evidence>
<reference evidence="2" key="1">
    <citation type="submission" date="2016-11" db="UniProtKB">
        <authorList>
            <consortium name="WormBaseParasite"/>
        </authorList>
    </citation>
    <scope>IDENTIFICATION</scope>
</reference>
<evidence type="ECO:0000313" key="1">
    <source>
        <dbReference type="Proteomes" id="UP000095282"/>
    </source>
</evidence>
<dbReference type="eggNOG" id="ENOG502TI4R">
    <property type="taxonomic scope" value="Eukaryota"/>
</dbReference>
<name>A0A1I7V0C3_9PELO</name>
<dbReference type="WBParaSite" id="Csp11.Scaffold630.g21132.t1">
    <property type="protein sequence ID" value="Csp11.Scaffold630.g21132.t1"/>
    <property type="gene ID" value="Csp11.Scaffold630.g21132"/>
</dbReference>
<accession>A0A1I7V0C3</accession>
<protein>
    <submittedName>
        <fullName evidence="2">FBA_2 domain-containing protein</fullName>
    </submittedName>
</protein>
<proteinExistence type="predicted"/>